<proteinExistence type="predicted"/>
<sequence>MDRRHFLRVSALAGLGIAVGGREAAALKRIECGDDSTESACKRLAEHEGFLRDMDRMLAEKGVTDPAQRQALLAAATCPVCGLPLTPSATGAF</sequence>
<dbReference type="AlphaFoldDB" id="A0A1H6HK72"/>
<dbReference type="InterPro" id="IPR006311">
    <property type="entry name" value="TAT_signal"/>
</dbReference>
<organism evidence="1 2">
    <name type="scientific">Magnetospirillum fulvum</name>
    <name type="common">Rhodospirillum fulvum</name>
    <dbReference type="NCBI Taxonomy" id="1082"/>
    <lineage>
        <taxon>Bacteria</taxon>
        <taxon>Pseudomonadati</taxon>
        <taxon>Pseudomonadota</taxon>
        <taxon>Alphaproteobacteria</taxon>
        <taxon>Rhodospirillales</taxon>
        <taxon>Rhodospirillaceae</taxon>
        <taxon>Magnetospirillum</taxon>
    </lineage>
</organism>
<protein>
    <submittedName>
        <fullName evidence="1">Uncharacterized protein</fullName>
    </submittedName>
</protein>
<dbReference type="RefSeq" id="WP_074767316.1">
    <property type="nucleotide sequence ID" value="NZ_FNWO01000005.1"/>
</dbReference>
<evidence type="ECO:0000313" key="2">
    <source>
        <dbReference type="Proteomes" id="UP000182983"/>
    </source>
</evidence>
<reference evidence="2" key="1">
    <citation type="submission" date="2016-10" db="EMBL/GenBank/DDBJ databases">
        <authorList>
            <person name="Varghese N."/>
            <person name="Submissions S."/>
        </authorList>
    </citation>
    <scope>NUCLEOTIDE SEQUENCE [LARGE SCALE GENOMIC DNA]</scope>
    <source>
        <strain evidence="2">DSM 13234</strain>
    </source>
</reference>
<accession>A0A1H6HK72</accession>
<name>A0A1H6HK72_MAGFU</name>
<evidence type="ECO:0000313" key="1">
    <source>
        <dbReference type="EMBL" id="SEH34353.1"/>
    </source>
</evidence>
<dbReference type="EMBL" id="FNWO01000005">
    <property type="protein sequence ID" value="SEH34353.1"/>
    <property type="molecule type" value="Genomic_DNA"/>
</dbReference>
<gene>
    <name evidence="1" type="ORF">SAMN04244559_01605</name>
</gene>
<dbReference type="Proteomes" id="UP000182983">
    <property type="component" value="Unassembled WGS sequence"/>
</dbReference>
<dbReference type="PROSITE" id="PS51318">
    <property type="entry name" value="TAT"/>
    <property type="match status" value="1"/>
</dbReference>
<dbReference type="OrthoDB" id="7361518at2"/>
<keyword evidence="2" id="KW-1185">Reference proteome</keyword>